<feature type="transmembrane region" description="Helical" evidence="1">
    <location>
        <begin position="87"/>
        <end position="106"/>
    </location>
</feature>
<keyword evidence="3" id="KW-1185">Reference proteome</keyword>
<dbReference type="KEGG" id="cnt:JT31_00555"/>
<organism evidence="2 3">
    <name type="scientific">Cedecea neteri</name>
    <dbReference type="NCBI Taxonomy" id="158822"/>
    <lineage>
        <taxon>Bacteria</taxon>
        <taxon>Pseudomonadati</taxon>
        <taxon>Pseudomonadota</taxon>
        <taxon>Gammaproteobacteria</taxon>
        <taxon>Enterobacterales</taxon>
        <taxon>Enterobacteriaceae</taxon>
        <taxon>Cedecea</taxon>
    </lineage>
</organism>
<proteinExistence type="predicted"/>
<dbReference type="Proteomes" id="UP000029481">
    <property type="component" value="Chromosome"/>
</dbReference>
<dbReference type="EMBL" id="CP009451">
    <property type="protein sequence ID" value="AIR03172.1"/>
    <property type="molecule type" value="Genomic_DNA"/>
</dbReference>
<dbReference type="RefSeq" id="WP_038472133.1">
    <property type="nucleotide sequence ID" value="NZ_CP009451.1"/>
</dbReference>
<evidence type="ECO:0000313" key="2">
    <source>
        <dbReference type="EMBL" id="AIR03172.1"/>
    </source>
</evidence>
<accession>A0A089PS70</accession>
<dbReference type="AlphaFoldDB" id="A0A089PS70"/>
<protein>
    <submittedName>
        <fullName evidence="2">Branched-chain amino acid transport</fullName>
    </submittedName>
</protein>
<keyword evidence="1" id="KW-0812">Transmembrane</keyword>
<dbReference type="InterPro" id="IPR008407">
    <property type="entry name" value="Brnchd-chn_aa_trnsp_AzlD"/>
</dbReference>
<sequence>MTYTLTVLAGLAVLSAGTWLMRFTGAKLGNKMALSDRAQKLLNDGATTLLFSVALATTFFEGSHFAGYARFAGVAVAVFLAWRKVPLIFVIIAAALVTALLRLAGIH</sequence>
<feature type="transmembrane region" description="Helical" evidence="1">
    <location>
        <begin position="41"/>
        <end position="59"/>
    </location>
</feature>
<name>A0A089PS70_9ENTR</name>
<dbReference type="Pfam" id="PF05437">
    <property type="entry name" value="AzlD"/>
    <property type="match status" value="1"/>
</dbReference>
<evidence type="ECO:0000256" key="1">
    <source>
        <dbReference type="SAM" id="Phobius"/>
    </source>
</evidence>
<gene>
    <name evidence="2" type="ORF">JT31_00555</name>
</gene>
<dbReference type="OrthoDB" id="6694704at2"/>
<evidence type="ECO:0000313" key="3">
    <source>
        <dbReference type="Proteomes" id="UP000029481"/>
    </source>
</evidence>
<keyword evidence="1" id="KW-0472">Membrane</keyword>
<feature type="transmembrane region" description="Helical" evidence="1">
    <location>
        <begin position="6"/>
        <end position="29"/>
    </location>
</feature>
<reference evidence="2 3" key="1">
    <citation type="submission" date="2014-09" db="EMBL/GenBank/DDBJ databases">
        <title>Cedecea neteri SSMD04 Genome Sequencing.</title>
        <authorList>
            <person name="Tan J.-Y."/>
        </authorList>
    </citation>
    <scope>NUCLEOTIDE SEQUENCE [LARGE SCALE GENOMIC DNA]</scope>
    <source>
        <strain evidence="2 3">SSMD04</strain>
    </source>
</reference>
<keyword evidence="1" id="KW-1133">Transmembrane helix</keyword>